<keyword evidence="2" id="KW-1185">Reference proteome</keyword>
<proteinExistence type="predicted"/>
<name>A0A3R7GNX2_CLOSI</name>
<reference evidence="1 2" key="1">
    <citation type="journal article" date="2018" name="Biotechnol. Adv.">
        <title>Improved genomic resources and new bioinformatic workflow for the carcinogenic parasite Clonorchis sinensis: Biotechnological implications.</title>
        <authorList>
            <person name="Wang D."/>
            <person name="Korhonen P.K."/>
            <person name="Gasser R.B."/>
            <person name="Young N.D."/>
        </authorList>
    </citation>
    <scope>NUCLEOTIDE SEQUENCE [LARGE SCALE GENOMIC DNA]</scope>
    <source>
        <strain evidence="1">Cs-k2</strain>
    </source>
</reference>
<dbReference type="InParanoid" id="A0A3R7GNX2"/>
<dbReference type="EMBL" id="NIRI02000056">
    <property type="protein sequence ID" value="KAG5444713.1"/>
    <property type="molecule type" value="Genomic_DNA"/>
</dbReference>
<accession>A0A3R7GNX2</accession>
<dbReference type="AlphaFoldDB" id="A0A3R7GNX2"/>
<protein>
    <submittedName>
        <fullName evidence="1">Uncharacterized protein</fullName>
    </submittedName>
</protein>
<evidence type="ECO:0000313" key="2">
    <source>
        <dbReference type="Proteomes" id="UP000286415"/>
    </source>
</evidence>
<sequence length="109" mass="12219">MSTCRRVTGEATVVKRLKTPKIRCSNRPSPTGIQQNGLYCGVIHKFLDTRALTSSVTLQSEPTQLRMYIKRFASSYASPWTANGVFNDCMSRSSASLTGDQFFYIHFLS</sequence>
<comment type="caution">
    <text evidence="1">The sequence shown here is derived from an EMBL/GenBank/DDBJ whole genome shotgun (WGS) entry which is preliminary data.</text>
</comment>
<evidence type="ECO:0000313" key="1">
    <source>
        <dbReference type="EMBL" id="KAG5444713.1"/>
    </source>
</evidence>
<gene>
    <name evidence="1" type="ORF">CSKR_107765</name>
</gene>
<organism evidence="1 2">
    <name type="scientific">Clonorchis sinensis</name>
    <name type="common">Chinese liver fluke</name>
    <dbReference type="NCBI Taxonomy" id="79923"/>
    <lineage>
        <taxon>Eukaryota</taxon>
        <taxon>Metazoa</taxon>
        <taxon>Spiralia</taxon>
        <taxon>Lophotrochozoa</taxon>
        <taxon>Platyhelminthes</taxon>
        <taxon>Trematoda</taxon>
        <taxon>Digenea</taxon>
        <taxon>Opisthorchiida</taxon>
        <taxon>Opisthorchiata</taxon>
        <taxon>Opisthorchiidae</taxon>
        <taxon>Clonorchis</taxon>
    </lineage>
</organism>
<dbReference type="Proteomes" id="UP000286415">
    <property type="component" value="Unassembled WGS sequence"/>
</dbReference>
<reference evidence="1 2" key="2">
    <citation type="journal article" date="2021" name="Genomics">
        <title>High-quality reference genome for Clonorchis sinensis.</title>
        <authorList>
            <person name="Young N.D."/>
            <person name="Stroehlein A.J."/>
            <person name="Kinkar L."/>
            <person name="Wang T."/>
            <person name="Sohn W.M."/>
            <person name="Chang B.C.H."/>
            <person name="Kaur P."/>
            <person name="Weisz D."/>
            <person name="Dudchenko O."/>
            <person name="Aiden E.L."/>
            <person name="Korhonen P.K."/>
            <person name="Gasser R.B."/>
        </authorList>
    </citation>
    <scope>NUCLEOTIDE SEQUENCE [LARGE SCALE GENOMIC DNA]</scope>
    <source>
        <strain evidence="1">Cs-k2</strain>
    </source>
</reference>